<evidence type="ECO:0000313" key="14">
    <source>
        <dbReference type="Proteomes" id="UP001201262"/>
    </source>
</evidence>
<evidence type="ECO:0000256" key="1">
    <source>
        <dbReference type="ARBA" id="ARBA00011073"/>
    </source>
</evidence>
<feature type="domain" description="Peptidase S8/S53" evidence="11">
    <location>
        <begin position="160"/>
        <end position="578"/>
    </location>
</feature>
<evidence type="ECO:0000256" key="4">
    <source>
        <dbReference type="ARBA" id="ARBA00022801"/>
    </source>
</evidence>
<organism evidence="13 14">
    <name type="scientific">Talaromyces proteolyticus</name>
    <dbReference type="NCBI Taxonomy" id="1131652"/>
    <lineage>
        <taxon>Eukaryota</taxon>
        <taxon>Fungi</taxon>
        <taxon>Dikarya</taxon>
        <taxon>Ascomycota</taxon>
        <taxon>Pezizomycotina</taxon>
        <taxon>Eurotiomycetes</taxon>
        <taxon>Eurotiomycetidae</taxon>
        <taxon>Eurotiales</taxon>
        <taxon>Trichocomaceae</taxon>
        <taxon>Talaromyces</taxon>
        <taxon>Talaromyces sect. Bacilispori</taxon>
    </lineage>
</organism>
<evidence type="ECO:0000256" key="8">
    <source>
        <dbReference type="PROSITE-ProRule" id="PRU01240"/>
    </source>
</evidence>
<dbReference type="SUPFAM" id="SSF52743">
    <property type="entry name" value="Subtilisin-like"/>
    <property type="match status" value="1"/>
</dbReference>
<sequence length="912" mass="96030">MFSEIIGVKLLALAACMFHSSTVAAISNSSSLSYIPGRYLVEFADETTTSHTFFSTLSEHAISATPFLSLDYSLFKGASFNLHDSGNEKVNIQTIQSLPSVKNIHPVRSYSLPETAGYPVNQVSSFTSVENSAQSDITQDTLSTHVMTGVDKLRSEGYVGEGIKVAIVDTGIDYNHPALGGCFGKGCKVGFGKDLVGDDYTGANTPVPSDDPMDCAGHGTHVAGIIAANSTAPNFTGVAPNVTLGIYRVFGCAGSTADDVLIQAFMMAYDAGADVITASIGIESGWSEEPWAVAVSRIVEAGVPCTVAAGNDGTSGVFMISAAATGHGVTAVASVDNSVTPTLFQNASWSADNTTTSSFGWIPYTPADIDGTYPLFDVLQGSNDTTIACRDNFTIPSIPGKVALIPYIGYCTAGIGIVNKVVAAGSKYIMYYYDTPGTVTFGNGTGYGIDSFGMVSTDVAKKWTKLLAAGSTVSINVTNPAFDNWYAVSTVNNITGGYLSYFTSWGPTFEAEVKPQVAAPGGSILSTYPLKLGGYKIETGTSMATPFVAGSIALLLNTRDKLDPATINNLLSATAKPRSFNDGESTYPYLAPIAQQGGGLLNIYDAVHTVGVLNVSSIGFNDTEHFIKSASFEIKNTGKESVTYAVNYVSTGTVYTLPSNGDPVPSAFSPGAPPEIVTSSAKLTLSPDKVILKAGESASVEVIATPPTDLNASRIPVYGGYITLNGTNSESLSLPYLGVASNLKDANIFDTVDNGVYLSRYFNVSGIPDGFAFTLPPQNSTDEEKTKYDFPVPVAIQSFGSRVLRVDLVPTQSNSTIKTTKVLGVDIAGSIDPFPAYDTGRGAWHSFWYGQFSDGTFAQPGDYYLLLRALKIFGDENSPDDYESVETVSFSLKYGSSNATAAPARRSIGFNA</sequence>
<evidence type="ECO:0000256" key="10">
    <source>
        <dbReference type="SAM" id="SignalP"/>
    </source>
</evidence>
<dbReference type="InterPro" id="IPR022398">
    <property type="entry name" value="Peptidase_S8_His-AS"/>
</dbReference>
<comment type="caution">
    <text evidence="13">The sequence shown here is derived from an EMBL/GenBank/DDBJ whole genome shotgun (WGS) entry which is preliminary data.</text>
</comment>
<evidence type="ECO:0000256" key="2">
    <source>
        <dbReference type="ARBA" id="ARBA00022670"/>
    </source>
</evidence>
<dbReference type="EMBL" id="JAJTJA010000009">
    <property type="protein sequence ID" value="KAH8694068.1"/>
    <property type="molecule type" value="Genomic_DNA"/>
</dbReference>
<keyword evidence="14" id="KW-1185">Reference proteome</keyword>
<evidence type="ECO:0000256" key="6">
    <source>
        <dbReference type="ARBA" id="ARBA00023145"/>
    </source>
</evidence>
<dbReference type="InterPro" id="IPR015500">
    <property type="entry name" value="Peptidase_S8_subtilisin-rel"/>
</dbReference>
<dbReference type="InterPro" id="IPR050131">
    <property type="entry name" value="Peptidase_S8_subtilisin-like"/>
</dbReference>
<feature type="signal peptide" evidence="10">
    <location>
        <begin position="1"/>
        <end position="25"/>
    </location>
</feature>
<protein>
    <submittedName>
        <fullName evidence="13">Subtilisin</fullName>
    </submittedName>
</protein>
<reference evidence="13" key="1">
    <citation type="submission" date="2021-12" db="EMBL/GenBank/DDBJ databases">
        <title>Convergent genome expansion in fungi linked to evolution of root-endophyte symbiosis.</title>
        <authorList>
            <consortium name="DOE Joint Genome Institute"/>
            <person name="Ke Y.-H."/>
            <person name="Bonito G."/>
            <person name="Liao H.-L."/>
            <person name="Looney B."/>
            <person name="Rojas-Flechas A."/>
            <person name="Nash J."/>
            <person name="Hameed K."/>
            <person name="Schadt C."/>
            <person name="Martin F."/>
            <person name="Crous P.W."/>
            <person name="Miettinen O."/>
            <person name="Magnuson J.K."/>
            <person name="Labbe J."/>
            <person name="Jacobson D."/>
            <person name="Doktycz M.J."/>
            <person name="Veneault-Fourrey C."/>
            <person name="Kuo A."/>
            <person name="Mondo S."/>
            <person name="Calhoun S."/>
            <person name="Riley R."/>
            <person name="Ohm R."/>
            <person name="LaButti K."/>
            <person name="Andreopoulos B."/>
            <person name="Pangilinan J."/>
            <person name="Nolan M."/>
            <person name="Tritt A."/>
            <person name="Clum A."/>
            <person name="Lipzen A."/>
            <person name="Daum C."/>
            <person name="Barry K."/>
            <person name="Grigoriev I.V."/>
            <person name="Vilgalys R."/>
        </authorList>
    </citation>
    <scope>NUCLEOTIDE SEQUENCE</scope>
    <source>
        <strain evidence="13">PMI_201</strain>
    </source>
</reference>
<dbReference type="PROSITE" id="PS00137">
    <property type="entry name" value="SUBTILASE_HIS"/>
    <property type="match status" value="1"/>
</dbReference>
<evidence type="ECO:0000259" key="11">
    <source>
        <dbReference type="Pfam" id="PF00082"/>
    </source>
</evidence>
<keyword evidence="5 8" id="KW-0720">Serine protease</keyword>
<dbReference type="PRINTS" id="PR00723">
    <property type="entry name" value="SUBTILISIN"/>
</dbReference>
<keyword evidence="6" id="KW-0865">Zymogen</keyword>
<name>A0AAD4KQ06_9EURO</name>
<dbReference type="PROSITE" id="PS00136">
    <property type="entry name" value="SUBTILASE_ASP"/>
    <property type="match status" value="1"/>
</dbReference>
<dbReference type="GO" id="GO:0016020">
    <property type="term" value="C:membrane"/>
    <property type="evidence" value="ECO:0007669"/>
    <property type="project" value="InterPro"/>
</dbReference>
<feature type="active site" description="Charge relay system" evidence="7 8">
    <location>
        <position position="169"/>
    </location>
</feature>
<dbReference type="InterPro" id="IPR010435">
    <property type="entry name" value="C5a/SBT2-like_Fn3"/>
</dbReference>
<dbReference type="CDD" id="cd07489">
    <property type="entry name" value="Peptidases_S8_5"/>
    <property type="match status" value="1"/>
</dbReference>
<dbReference type="InterPro" id="IPR034187">
    <property type="entry name" value="Peptidases_S8_5"/>
</dbReference>
<feature type="active site" description="Charge relay system" evidence="7 8">
    <location>
        <position position="542"/>
    </location>
</feature>
<dbReference type="PANTHER" id="PTHR43806:SF66">
    <property type="entry name" value="SERIN ENDOPEPTIDASE"/>
    <property type="match status" value="1"/>
</dbReference>
<feature type="active site" description="Charge relay system" evidence="7 8">
    <location>
        <position position="218"/>
    </location>
</feature>
<feature type="chain" id="PRO_5041982141" evidence="10">
    <location>
        <begin position="26"/>
        <end position="912"/>
    </location>
</feature>
<dbReference type="AlphaFoldDB" id="A0AAD4KQ06"/>
<evidence type="ECO:0000259" key="12">
    <source>
        <dbReference type="Pfam" id="PF06280"/>
    </source>
</evidence>
<dbReference type="PANTHER" id="PTHR43806">
    <property type="entry name" value="PEPTIDASE S8"/>
    <property type="match status" value="1"/>
</dbReference>
<dbReference type="Proteomes" id="UP001201262">
    <property type="component" value="Unassembled WGS sequence"/>
</dbReference>
<dbReference type="GeneID" id="70244602"/>
<comment type="similarity">
    <text evidence="1 8 9">Belongs to the peptidase S8 family.</text>
</comment>
<feature type="domain" description="C5a peptidase/Subtilisin-like protease SBT2-like Fn3-like" evidence="12">
    <location>
        <begin position="619"/>
        <end position="737"/>
    </location>
</feature>
<dbReference type="RefSeq" id="XP_046069738.1">
    <property type="nucleotide sequence ID" value="XM_046214315.1"/>
</dbReference>
<keyword evidence="3 10" id="KW-0732">Signal</keyword>
<dbReference type="PROSITE" id="PS51892">
    <property type="entry name" value="SUBTILASE"/>
    <property type="match status" value="1"/>
</dbReference>
<dbReference type="InterPro" id="IPR023827">
    <property type="entry name" value="Peptidase_S8_Asp-AS"/>
</dbReference>
<evidence type="ECO:0000256" key="7">
    <source>
        <dbReference type="PIRSR" id="PIRSR615500-1"/>
    </source>
</evidence>
<dbReference type="Gene3D" id="3.40.50.200">
    <property type="entry name" value="Peptidase S8/S53 domain"/>
    <property type="match status" value="2"/>
</dbReference>
<dbReference type="Pfam" id="PF00082">
    <property type="entry name" value="Peptidase_S8"/>
    <property type="match status" value="1"/>
</dbReference>
<evidence type="ECO:0000313" key="13">
    <source>
        <dbReference type="EMBL" id="KAH8694068.1"/>
    </source>
</evidence>
<gene>
    <name evidence="13" type="ORF">BGW36DRAFT_361892</name>
</gene>
<dbReference type="GO" id="GO:0006508">
    <property type="term" value="P:proteolysis"/>
    <property type="evidence" value="ECO:0007669"/>
    <property type="project" value="UniProtKB-KW"/>
</dbReference>
<dbReference type="InterPro" id="IPR023828">
    <property type="entry name" value="Peptidase_S8_Ser-AS"/>
</dbReference>
<proteinExistence type="inferred from homology"/>
<accession>A0AAD4KQ06</accession>
<dbReference type="InterPro" id="IPR000209">
    <property type="entry name" value="Peptidase_S8/S53_dom"/>
</dbReference>
<dbReference type="InterPro" id="IPR036852">
    <property type="entry name" value="Peptidase_S8/S53_dom_sf"/>
</dbReference>
<dbReference type="GO" id="GO:0004252">
    <property type="term" value="F:serine-type endopeptidase activity"/>
    <property type="evidence" value="ECO:0007669"/>
    <property type="project" value="UniProtKB-UniRule"/>
</dbReference>
<evidence type="ECO:0000256" key="5">
    <source>
        <dbReference type="ARBA" id="ARBA00022825"/>
    </source>
</evidence>
<keyword evidence="4 8" id="KW-0378">Hydrolase</keyword>
<keyword evidence="2 8" id="KW-0645">Protease</keyword>
<dbReference type="PROSITE" id="PS00138">
    <property type="entry name" value="SUBTILASE_SER"/>
    <property type="match status" value="1"/>
</dbReference>
<evidence type="ECO:0000256" key="9">
    <source>
        <dbReference type="RuleBase" id="RU003355"/>
    </source>
</evidence>
<evidence type="ECO:0000256" key="3">
    <source>
        <dbReference type="ARBA" id="ARBA00022729"/>
    </source>
</evidence>
<dbReference type="Pfam" id="PF06280">
    <property type="entry name" value="fn3_5"/>
    <property type="match status" value="1"/>
</dbReference>